<dbReference type="AlphaFoldDB" id="A0A0H4I0C6"/>
<dbReference type="PATRIC" id="fig|330734.3.peg.58"/>
<keyword evidence="2" id="KW-1185">Reference proteome</keyword>
<gene>
    <name evidence="1" type="ORF">ABA45_00280</name>
</gene>
<dbReference type="RefSeq" id="WP_048383501.1">
    <property type="nucleotide sequence ID" value="NZ_CP011494.1"/>
</dbReference>
<evidence type="ECO:0000313" key="1">
    <source>
        <dbReference type="EMBL" id="AKO51045.1"/>
    </source>
</evidence>
<name>A0A0H4I0C6_9GAMM</name>
<evidence type="ECO:0000313" key="2">
    <source>
        <dbReference type="Proteomes" id="UP000036406"/>
    </source>
</evidence>
<dbReference type="STRING" id="330734.ABA45_00280"/>
<protein>
    <submittedName>
        <fullName evidence="1">Uncharacterized protein</fullName>
    </submittedName>
</protein>
<proteinExistence type="predicted"/>
<sequence>MTPKAVLDIIDTARCREARSGAFWRQLQLRAKALPTCISFNSQAPASCLFQFSVEYIETAPRLIHAVDTCAREAGHEGLFTPFLDAATRFFTNPSVLLSHYIGLDGLLISAYLCHRLMEDMYENNHSFRRSQLVDLEATRANLLVHELIGEPFANELDDAVAITVRQIAGSPNYYDLDLDPFVARANNAAWDSMRQYWENLLVRNHIRFTLGNRRRR</sequence>
<dbReference type="KEGG" id="mpq:ABA45_00280"/>
<reference evidence="1 2" key="1">
    <citation type="submission" date="2015-05" db="EMBL/GenBank/DDBJ databases">
        <title>Complete genome of Marinobacter psychrophilus strain 20041T isolated from sea-ice of the Canadian Basin.</title>
        <authorList>
            <person name="Song L."/>
            <person name="Ren L."/>
            <person name="Yu Y."/>
            <person name="Wang X."/>
        </authorList>
    </citation>
    <scope>NUCLEOTIDE SEQUENCE [LARGE SCALE GENOMIC DNA]</scope>
    <source>
        <strain evidence="1 2">20041</strain>
    </source>
</reference>
<dbReference type="EMBL" id="CP011494">
    <property type="protein sequence ID" value="AKO51045.1"/>
    <property type="molecule type" value="Genomic_DNA"/>
</dbReference>
<dbReference type="Proteomes" id="UP000036406">
    <property type="component" value="Chromosome"/>
</dbReference>
<organism evidence="1 2">
    <name type="scientific">Marinobacter psychrophilus</name>
    <dbReference type="NCBI Taxonomy" id="330734"/>
    <lineage>
        <taxon>Bacteria</taxon>
        <taxon>Pseudomonadati</taxon>
        <taxon>Pseudomonadota</taxon>
        <taxon>Gammaproteobacteria</taxon>
        <taxon>Pseudomonadales</taxon>
        <taxon>Marinobacteraceae</taxon>
        <taxon>Marinobacter</taxon>
    </lineage>
</organism>
<accession>A0A0H4I0C6</accession>